<evidence type="ECO:0000313" key="1">
    <source>
        <dbReference type="EMBL" id="KAI7995467.1"/>
    </source>
</evidence>
<organism evidence="1 2">
    <name type="scientific">Camellia lanceoleosa</name>
    <dbReference type="NCBI Taxonomy" id="1840588"/>
    <lineage>
        <taxon>Eukaryota</taxon>
        <taxon>Viridiplantae</taxon>
        <taxon>Streptophyta</taxon>
        <taxon>Embryophyta</taxon>
        <taxon>Tracheophyta</taxon>
        <taxon>Spermatophyta</taxon>
        <taxon>Magnoliopsida</taxon>
        <taxon>eudicotyledons</taxon>
        <taxon>Gunneridae</taxon>
        <taxon>Pentapetalae</taxon>
        <taxon>asterids</taxon>
        <taxon>Ericales</taxon>
        <taxon>Theaceae</taxon>
        <taxon>Camellia</taxon>
    </lineage>
</organism>
<proteinExistence type="predicted"/>
<name>A0ACC0G527_9ERIC</name>
<keyword evidence="2" id="KW-1185">Reference proteome</keyword>
<dbReference type="Proteomes" id="UP001060215">
    <property type="component" value="Chromosome 12"/>
</dbReference>
<reference evidence="1 2" key="1">
    <citation type="journal article" date="2022" name="Plant J.">
        <title>Chromosome-level genome of Camellia lanceoleosa provides a valuable resource for understanding genome evolution and self-incompatibility.</title>
        <authorList>
            <person name="Gong W."/>
            <person name="Xiao S."/>
            <person name="Wang L."/>
            <person name="Liao Z."/>
            <person name="Chang Y."/>
            <person name="Mo W."/>
            <person name="Hu G."/>
            <person name="Li W."/>
            <person name="Zhao G."/>
            <person name="Zhu H."/>
            <person name="Hu X."/>
            <person name="Ji K."/>
            <person name="Xiang X."/>
            <person name="Song Q."/>
            <person name="Yuan D."/>
            <person name="Jin S."/>
            <person name="Zhang L."/>
        </authorList>
    </citation>
    <scope>NUCLEOTIDE SEQUENCE [LARGE SCALE GENOMIC DNA]</scope>
    <source>
        <strain evidence="1">SQ_2022a</strain>
    </source>
</reference>
<protein>
    <submittedName>
        <fullName evidence="1">Type IV inositol polyphosphate 5-phosphatase 3</fullName>
    </submittedName>
</protein>
<dbReference type="EMBL" id="CM045769">
    <property type="protein sequence ID" value="KAI7995467.1"/>
    <property type="molecule type" value="Genomic_DNA"/>
</dbReference>
<comment type="caution">
    <text evidence="1">The sequence shown here is derived from an EMBL/GenBank/DDBJ whole genome shotgun (WGS) entry which is preliminary data.</text>
</comment>
<sequence>MLIRELGKGCAFDGWCEGTLNFPPTYKYELNSEKYRGEDPKVGRRVPSWCDRILSFGNGLRLFSYRRAELRLSNHRPVTASYMVEVEVFCPRKLQRALTLTDAEIKNQEVVTDNGIDVGLSTEDWERHCNWGKMQVLLMASLVDKDVRCVCDPILCTK</sequence>
<gene>
    <name evidence="1" type="ORF">LOK49_LG11G01135</name>
</gene>
<evidence type="ECO:0000313" key="2">
    <source>
        <dbReference type="Proteomes" id="UP001060215"/>
    </source>
</evidence>
<accession>A0ACC0G527</accession>